<dbReference type="EMBL" id="CAJVPY010041173">
    <property type="protein sequence ID" value="CAG8806399.1"/>
    <property type="molecule type" value="Genomic_DNA"/>
</dbReference>
<evidence type="ECO:0000313" key="1">
    <source>
        <dbReference type="EMBL" id="CAG8806399.1"/>
    </source>
</evidence>
<dbReference type="AlphaFoldDB" id="A0A9N9PAM2"/>
<feature type="non-terminal residue" evidence="1">
    <location>
        <position position="150"/>
    </location>
</feature>
<dbReference type="OrthoDB" id="2346010at2759"/>
<proteinExistence type="predicted"/>
<evidence type="ECO:0000313" key="2">
    <source>
        <dbReference type="Proteomes" id="UP000789405"/>
    </source>
</evidence>
<gene>
    <name evidence="1" type="ORF">DERYTH_LOCUS24463</name>
</gene>
<sequence>MPRLTSNKPFECTICKKKWYKSSAGLSRYENAKHNDYKTPPIQQYILPENAINKWKKMLGQYLGLFKKHLTWVFINRKVYRCVFSGPNTYQTISSILDNQYWGVRYYKCNQVSYVVLLIQTTAKNLVPALDAILAKKAAKKKKKQGNIDK</sequence>
<keyword evidence="2" id="KW-1185">Reference proteome</keyword>
<comment type="caution">
    <text evidence="1">The sequence shown here is derived from an EMBL/GenBank/DDBJ whole genome shotgun (WGS) entry which is preliminary data.</text>
</comment>
<dbReference type="Proteomes" id="UP000789405">
    <property type="component" value="Unassembled WGS sequence"/>
</dbReference>
<accession>A0A9N9PAM2</accession>
<name>A0A9N9PAM2_9GLOM</name>
<protein>
    <submittedName>
        <fullName evidence="1">26564_t:CDS:1</fullName>
    </submittedName>
</protein>
<reference evidence="1" key="1">
    <citation type="submission" date="2021-06" db="EMBL/GenBank/DDBJ databases">
        <authorList>
            <person name="Kallberg Y."/>
            <person name="Tangrot J."/>
            <person name="Rosling A."/>
        </authorList>
    </citation>
    <scope>NUCLEOTIDE SEQUENCE</scope>
    <source>
        <strain evidence="1">MA453B</strain>
    </source>
</reference>
<organism evidence="1 2">
    <name type="scientific">Dentiscutata erythropus</name>
    <dbReference type="NCBI Taxonomy" id="1348616"/>
    <lineage>
        <taxon>Eukaryota</taxon>
        <taxon>Fungi</taxon>
        <taxon>Fungi incertae sedis</taxon>
        <taxon>Mucoromycota</taxon>
        <taxon>Glomeromycotina</taxon>
        <taxon>Glomeromycetes</taxon>
        <taxon>Diversisporales</taxon>
        <taxon>Gigasporaceae</taxon>
        <taxon>Dentiscutata</taxon>
    </lineage>
</organism>